<feature type="domain" description="3-hydroxyacyl-CoA dehydrogenase C-terminal" evidence="2">
    <location>
        <begin position="101"/>
        <end position="199"/>
    </location>
</feature>
<dbReference type="SUPFAM" id="SSF51735">
    <property type="entry name" value="NAD(P)-binding Rossmann-fold domains"/>
    <property type="match status" value="1"/>
</dbReference>
<evidence type="ECO:0008006" key="5">
    <source>
        <dbReference type="Google" id="ProtNLM"/>
    </source>
</evidence>
<dbReference type="PANTHER" id="PTHR48075:SF5">
    <property type="entry name" value="3-HYDROXYBUTYRYL-COA DEHYDROGENASE"/>
    <property type="match status" value="1"/>
</dbReference>
<reference evidence="4" key="1">
    <citation type="journal article" date="2014" name="Front. Microbiol.">
        <title>High frequency of phylogenetically diverse reductive dehalogenase-homologous genes in deep subseafloor sedimentary metagenomes.</title>
        <authorList>
            <person name="Kawai M."/>
            <person name="Futagami T."/>
            <person name="Toyoda A."/>
            <person name="Takaki Y."/>
            <person name="Nishi S."/>
            <person name="Hori S."/>
            <person name="Arai W."/>
            <person name="Tsubouchi T."/>
            <person name="Morono Y."/>
            <person name="Uchiyama I."/>
            <person name="Ito T."/>
            <person name="Fujiyama A."/>
            <person name="Inagaki F."/>
            <person name="Takami H."/>
        </authorList>
    </citation>
    <scope>NUCLEOTIDE SEQUENCE</scope>
    <source>
        <strain evidence="4">Expedition CK06-06</strain>
    </source>
</reference>
<feature type="domain" description="3-hydroxyacyl-CoA dehydrogenase NAD binding" evidence="3">
    <location>
        <begin position="1"/>
        <end position="96"/>
    </location>
</feature>
<dbReference type="InterPro" id="IPR008927">
    <property type="entry name" value="6-PGluconate_DH-like_C_sf"/>
</dbReference>
<dbReference type="Gene3D" id="3.40.50.720">
    <property type="entry name" value="NAD(P)-binding Rossmann-like Domain"/>
    <property type="match status" value="1"/>
</dbReference>
<dbReference type="GO" id="GO:0070403">
    <property type="term" value="F:NAD+ binding"/>
    <property type="evidence" value="ECO:0007669"/>
    <property type="project" value="InterPro"/>
</dbReference>
<evidence type="ECO:0000259" key="3">
    <source>
        <dbReference type="Pfam" id="PF02737"/>
    </source>
</evidence>
<dbReference type="InterPro" id="IPR036291">
    <property type="entry name" value="NAD(P)-bd_dom_sf"/>
</dbReference>
<name>X1CEF1_9ZZZZ</name>
<dbReference type="SUPFAM" id="SSF48179">
    <property type="entry name" value="6-phosphogluconate dehydrogenase C-terminal domain-like"/>
    <property type="match status" value="1"/>
</dbReference>
<feature type="non-terminal residue" evidence="4">
    <location>
        <position position="219"/>
    </location>
</feature>
<dbReference type="InterPro" id="IPR013328">
    <property type="entry name" value="6PGD_dom2"/>
</dbReference>
<evidence type="ECO:0000313" key="4">
    <source>
        <dbReference type="EMBL" id="GAG91462.1"/>
    </source>
</evidence>
<dbReference type="InterPro" id="IPR006108">
    <property type="entry name" value="3HC_DH_C"/>
</dbReference>
<gene>
    <name evidence="4" type="ORF">S01H4_50392</name>
</gene>
<dbReference type="EMBL" id="BART01028607">
    <property type="protein sequence ID" value="GAG91462.1"/>
    <property type="molecule type" value="Genomic_DNA"/>
</dbReference>
<dbReference type="Pfam" id="PF02737">
    <property type="entry name" value="3HCDH_N"/>
    <property type="match status" value="1"/>
</dbReference>
<sequence>MEAALEDLGLKQGLFQQVESLCGEYTIIATNTSSLTLKDIGVRVKNKERLVVTHWFNPPHIVPTVEVVKGEWTSDETMETAYQLLEKIKKTPVKINRELPGFSVNRIQTAMVREVFDLYEKGVASVADIDKAVKGSFGFRLASIGPLLTADLGGLELWLKVFENLAPQIQSSTDPPNVLQRLVSQGHLGIKSGKGFYDYALDFSKAELDGAIQKRHREF</sequence>
<dbReference type="PANTHER" id="PTHR48075">
    <property type="entry name" value="3-HYDROXYACYL-COA DEHYDROGENASE FAMILY PROTEIN"/>
    <property type="match status" value="1"/>
</dbReference>
<evidence type="ECO:0000256" key="1">
    <source>
        <dbReference type="ARBA" id="ARBA00023002"/>
    </source>
</evidence>
<keyword evidence="1" id="KW-0560">Oxidoreductase</keyword>
<evidence type="ECO:0000259" key="2">
    <source>
        <dbReference type="Pfam" id="PF00725"/>
    </source>
</evidence>
<dbReference type="GO" id="GO:0006631">
    <property type="term" value="P:fatty acid metabolic process"/>
    <property type="evidence" value="ECO:0007669"/>
    <property type="project" value="InterPro"/>
</dbReference>
<protein>
    <recommendedName>
        <fullName evidence="5">3-hydroxyacyl-CoA dehydrogenase C-terminal domain-containing protein</fullName>
    </recommendedName>
</protein>
<dbReference type="InterPro" id="IPR006176">
    <property type="entry name" value="3-OHacyl-CoA_DH_NAD-bd"/>
</dbReference>
<organism evidence="4">
    <name type="scientific">marine sediment metagenome</name>
    <dbReference type="NCBI Taxonomy" id="412755"/>
    <lineage>
        <taxon>unclassified sequences</taxon>
        <taxon>metagenomes</taxon>
        <taxon>ecological metagenomes</taxon>
    </lineage>
</organism>
<accession>X1CEF1</accession>
<dbReference type="Gene3D" id="1.10.1040.10">
    <property type="entry name" value="N-(1-d-carboxylethyl)-l-norvaline Dehydrogenase, domain 2"/>
    <property type="match status" value="1"/>
</dbReference>
<dbReference type="GO" id="GO:0016616">
    <property type="term" value="F:oxidoreductase activity, acting on the CH-OH group of donors, NAD or NADP as acceptor"/>
    <property type="evidence" value="ECO:0007669"/>
    <property type="project" value="InterPro"/>
</dbReference>
<dbReference type="Pfam" id="PF00725">
    <property type="entry name" value="3HCDH"/>
    <property type="match status" value="1"/>
</dbReference>
<proteinExistence type="predicted"/>
<dbReference type="AlphaFoldDB" id="X1CEF1"/>
<comment type="caution">
    <text evidence="4">The sequence shown here is derived from an EMBL/GenBank/DDBJ whole genome shotgun (WGS) entry which is preliminary data.</text>
</comment>